<comment type="similarity">
    <text evidence="1">Belongs to the AB hydrolase superfamily.</text>
</comment>
<feature type="domain" description="Dienelactone hydrolase" evidence="2">
    <location>
        <begin position="101"/>
        <end position="269"/>
    </location>
</feature>
<protein>
    <recommendedName>
        <fullName evidence="2">Dienelactone hydrolase domain-containing protein</fullName>
    </recommendedName>
</protein>
<evidence type="ECO:0000259" key="2">
    <source>
        <dbReference type="Pfam" id="PF01738"/>
    </source>
</evidence>
<reference evidence="3 4" key="1">
    <citation type="submission" date="2018-07" db="EMBL/GenBank/DDBJ databases">
        <title>Desertimonas flava gen. nov. sp. nov.</title>
        <authorList>
            <person name="Liu S."/>
        </authorList>
    </citation>
    <scope>NUCLEOTIDE SEQUENCE [LARGE SCALE GENOMIC DNA]</scope>
    <source>
        <strain evidence="3 4">16Sb5-5</strain>
    </source>
</reference>
<organism evidence="3 4">
    <name type="scientific">Desertihabitans brevis</name>
    <dbReference type="NCBI Taxonomy" id="2268447"/>
    <lineage>
        <taxon>Bacteria</taxon>
        <taxon>Bacillati</taxon>
        <taxon>Actinomycetota</taxon>
        <taxon>Actinomycetes</taxon>
        <taxon>Propionibacteriales</taxon>
        <taxon>Propionibacteriaceae</taxon>
        <taxon>Desertihabitans</taxon>
    </lineage>
</organism>
<comment type="caution">
    <text evidence="3">The sequence shown here is derived from an EMBL/GenBank/DDBJ whole genome shotgun (WGS) entry which is preliminary data.</text>
</comment>
<dbReference type="PANTHER" id="PTHR22946">
    <property type="entry name" value="DIENELACTONE HYDROLASE DOMAIN-CONTAINING PROTEIN-RELATED"/>
    <property type="match status" value="1"/>
</dbReference>
<dbReference type="Gene3D" id="3.40.50.1820">
    <property type="entry name" value="alpha/beta hydrolase"/>
    <property type="match status" value="1"/>
</dbReference>
<dbReference type="Proteomes" id="UP000252770">
    <property type="component" value="Unassembled WGS sequence"/>
</dbReference>
<dbReference type="EMBL" id="QOUI01000007">
    <property type="protein sequence ID" value="RCK69182.1"/>
    <property type="molecule type" value="Genomic_DNA"/>
</dbReference>
<dbReference type="InterPro" id="IPR002925">
    <property type="entry name" value="Dienelactn_hydro"/>
</dbReference>
<evidence type="ECO:0000313" key="3">
    <source>
        <dbReference type="EMBL" id="RCK69182.1"/>
    </source>
</evidence>
<dbReference type="GO" id="GO:0016787">
    <property type="term" value="F:hydrolase activity"/>
    <property type="evidence" value="ECO:0007669"/>
    <property type="project" value="InterPro"/>
</dbReference>
<dbReference type="AlphaFoldDB" id="A0A367YVZ0"/>
<evidence type="ECO:0000313" key="4">
    <source>
        <dbReference type="Proteomes" id="UP000252770"/>
    </source>
</evidence>
<proteinExistence type="inferred from homology"/>
<gene>
    <name evidence="3" type="ORF">DT076_12670</name>
</gene>
<dbReference type="InterPro" id="IPR029058">
    <property type="entry name" value="AB_hydrolase_fold"/>
</dbReference>
<dbReference type="SUPFAM" id="SSF53474">
    <property type="entry name" value="alpha/beta-Hydrolases"/>
    <property type="match status" value="1"/>
</dbReference>
<sequence length="312" mass="32019">MSEDHRTLSVSGPRDRLRELLGLTEAELSGPAVVEPDTEAPAPPGGRAVRLVTGHGTVVASFLLQPPPERSNGAGVVLVAGHGRGTDDLVRSDPADAYHDGLAHKMVRAGFTVLCPEMLSFGRRRFPRPPGATPYEEGESSCGVDAARTLLEGRPVLGHRVADALAAVRALGRLPGVAPDRVVVAGGSGGGAVALLSAAVDCGVAGALVATYFSSFAASICAIRHCPCNIVPGLLPDLEMADIAALVAPRPLVLEAGERDAIFPVAAARESHARLEPVWAAAGGPPPPLVVTDGGHAFRAEESLRLLTALVG</sequence>
<dbReference type="Pfam" id="PF01738">
    <property type="entry name" value="DLH"/>
    <property type="match status" value="1"/>
</dbReference>
<keyword evidence="4" id="KW-1185">Reference proteome</keyword>
<evidence type="ECO:0000256" key="1">
    <source>
        <dbReference type="ARBA" id="ARBA00008645"/>
    </source>
</evidence>
<dbReference type="RefSeq" id="WP_114127038.1">
    <property type="nucleotide sequence ID" value="NZ_QOUI01000007.1"/>
</dbReference>
<accession>A0A367YVZ0</accession>
<name>A0A367YVZ0_9ACTN</name>
<dbReference type="PANTHER" id="PTHR22946:SF8">
    <property type="entry name" value="ACETYL XYLAN ESTERASE DOMAIN-CONTAINING PROTEIN"/>
    <property type="match status" value="1"/>
</dbReference>
<dbReference type="InterPro" id="IPR050261">
    <property type="entry name" value="FrsA_esterase"/>
</dbReference>